<dbReference type="AlphaFoldDB" id="A0AAD8SRT5"/>
<keyword evidence="2" id="KW-0472">Membrane</keyword>
<feature type="compositionally biased region" description="Polar residues" evidence="1">
    <location>
        <begin position="146"/>
        <end position="168"/>
    </location>
</feature>
<keyword evidence="2" id="KW-1133">Transmembrane helix</keyword>
<keyword evidence="2" id="KW-0812">Transmembrane</keyword>
<proteinExistence type="predicted"/>
<reference evidence="3" key="1">
    <citation type="submission" date="2023-07" db="EMBL/GenBank/DDBJ databases">
        <title>A chromosome-level genome assembly of Lolium multiflorum.</title>
        <authorList>
            <person name="Chen Y."/>
            <person name="Copetti D."/>
            <person name="Kolliker R."/>
            <person name="Studer B."/>
        </authorList>
    </citation>
    <scope>NUCLEOTIDE SEQUENCE</scope>
    <source>
        <strain evidence="3">02402/16</strain>
        <tissue evidence="3">Leaf</tissue>
    </source>
</reference>
<keyword evidence="4" id="KW-1185">Reference proteome</keyword>
<evidence type="ECO:0000256" key="1">
    <source>
        <dbReference type="SAM" id="MobiDB-lite"/>
    </source>
</evidence>
<name>A0AAD8SRT5_LOLMU</name>
<evidence type="ECO:0000313" key="4">
    <source>
        <dbReference type="Proteomes" id="UP001231189"/>
    </source>
</evidence>
<dbReference type="Proteomes" id="UP001231189">
    <property type="component" value="Unassembled WGS sequence"/>
</dbReference>
<feature type="region of interest" description="Disordered" evidence="1">
    <location>
        <begin position="140"/>
        <end position="175"/>
    </location>
</feature>
<evidence type="ECO:0000313" key="3">
    <source>
        <dbReference type="EMBL" id="KAK1663237.1"/>
    </source>
</evidence>
<accession>A0AAD8SRT5</accession>
<organism evidence="3 4">
    <name type="scientific">Lolium multiflorum</name>
    <name type="common">Italian ryegrass</name>
    <name type="synonym">Lolium perenne subsp. multiflorum</name>
    <dbReference type="NCBI Taxonomy" id="4521"/>
    <lineage>
        <taxon>Eukaryota</taxon>
        <taxon>Viridiplantae</taxon>
        <taxon>Streptophyta</taxon>
        <taxon>Embryophyta</taxon>
        <taxon>Tracheophyta</taxon>
        <taxon>Spermatophyta</taxon>
        <taxon>Magnoliopsida</taxon>
        <taxon>Liliopsida</taxon>
        <taxon>Poales</taxon>
        <taxon>Poaceae</taxon>
        <taxon>BOP clade</taxon>
        <taxon>Pooideae</taxon>
        <taxon>Poodae</taxon>
        <taxon>Poeae</taxon>
        <taxon>Poeae Chloroplast Group 2 (Poeae type)</taxon>
        <taxon>Loliodinae</taxon>
        <taxon>Loliinae</taxon>
        <taxon>Lolium</taxon>
    </lineage>
</organism>
<sequence length="175" mass="19036">MAAAAWDVLSKAANLAQMSGLHAAMLVAVLTTLLRVHQSNKRECERLERCHGRLHQLLQWPTAGALLCSELGGPVVMALVDAAGLVDSYKRSTLWRRVRSGGRMATQLRDMQDVLNSYCGLLLFVNAHLLLQEQASRCHHHPVPASSDTSTATIHEANDTSPSPSCQEGTADRDT</sequence>
<protein>
    <submittedName>
        <fullName evidence="3">Uncharacterized protein</fullName>
    </submittedName>
</protein>
<feature type="transmembrane region" description="Helical" evidence="2">
    <location>
        <begin position="15"/>
        <end position="36"/>
    </location>
</feature>
<evidence type="ECO:0000256" key="2">
    <source>
        <dbReference type="SAM" id="Phobius"/>
    </source>
</evidence>
<comment type="caution">
    <text evidence="3">The sequence shown here is derived from an EMBL/GenBank/DDBJ whole genome shotgun (WGS) entry which is preliminary data.</text>
</comment>
<dbReference type="EMBL" id="JAUUTY010000003">
    <property type="protein sequence ID" value="KAK1663237.1"/>
    <property type="molecule type" value="Genomic_DNA"/>
</dbReference>
<gene>
    <name evidence="3" type="ORF">QYE76_051396</name>
</gene>